<keyword evidence="1" id="KW-0812">Transmembrane</keyword>
<feature type="transmembrane region" description="Helical" evidence="1">
    <location>
        <begin position="20"/>
        <end position="42"/>
    </location>
</feature>
<protein>
    <submittedName>
        <fullName evidence="2">Uncharacterized protein</fullName>
    </submittedName>
</protein>
<evidence type="ECO:0000313" key="2">
    <source>
        <dbReference type="EMBL" id="PIS39032.1"/>
    </source>
</evidence>
<gene>
    <name evidence="2" type="ORF">COT34_00500</name>
</gene>
<proteinExistence type="predicted"/>
<evidence type="ECO:0000256" key="1">
    <source>
        <dbReference type="SAM" id="Phobius"/>
    </source>
</evidence>
<name>A0A2M6T154_9BACT</name>
<keyword evidence="1" id="KW-0472">Membrane</keyword>
<dbReference type="AlphaFoldDB" id="A0A2M6T154"/>
<dbReference type="Proteomes" id="UP000229390">
    <property type="component" value="Unassembled WGS sequence"/>
</dbReference>
<evidence type="ECO:0000313" key="3">
    <source>
        <dbReference type="Proteomes" id="UP000229390"/>
    </source>
</evidence>
<sequence length="279" mass="30579">MNYRKEINIQSRGQSILELLIAAGIFAVLLSVVSVTLIDGYVSTLAAEQNSFALPLAEEGLEAARSIRDSNWDDLVIGNHGLAVSSSRWIFQGAEEDLSAKLNQGKRIVIVEDIGADRKLVRCRVLWKTGSRDNQIELATYLHNWQKETLPPQADWLLVDTTNAKLSANQRQLNGLVFSNTGTSAIIIDRITVSWTNSELIEQITFAGTDVWTRKGPGTPTGRQPSGTEIDIQDFTISAGGTVSPTAFVFNGKMKGAVFDIIFTMKDGSQKIVENIVPQ</sequence>
<reference evidence="3" key="1">
    <citation type="submission" date="2017-09" db="EMBL/GenBank/DDBJ databases">
        <title>Depth-based differentiation of microbial function through sediment-hosted aquifers and enrichment of novel symbionts in the deep terrestrial subsurface.</title>
        <authorList>
            <person name="Probst A.J."/>
            <person name="Ladd B."/>
            <person name="Jarett J.K."/>
            <person name="Geller-Mcgrath D.E."/>
            <person name="Sieber C.M.K."/>
            <person name="Emerson J.B."/>
            <person name="Anantharaman K."/>
            <person name="Thomas B.C."/>
            <person name="Malmstrom R."/>
            <person name="Stieglmeier M."/>
            <person name="Klingl A."/>
            <person name="Woyke T."/>
            <person name="Ryan C.M."/>
            <person name="Banfield J.F."/>
        </authorList>
    </citation>
    <scope>NUCLEOTIDE SEQUENCE [LARGE SCALE GENOMIC DNA]</scope>
</reference>
<dbReference type="EMBL" id="PEYE01000010">
    <property type="protein sequence ID" value="PIS39032.1"/>
    <property type="molecule type" value="Genomic_DNA"/>
</dbReference>
<accession>A0A2M6T154</accession>
<organism evidence="2 3">
    <name type="scientific">Candidatus Nealsonbacteria bacterium CG08_land_8_20_14_0_20_43_11</name>
    <dbReference type="NCBI Taxonomy" id="1974706"/>
    <lineage>
        <taxon>Bacteria</taxon>
        <taxon>Candidatus Nealsoniibacteriota</taxon>
    </lineage>
</organism>
<comment type="caution">
    <text evidence="2">The sequence shown here is derived from an EMBL/GenBank/DDBJ whole genome shotgun (WGS) entry which is preliminary data.</text>
</comment>
<keyword evidence="1" id="KW-1133">Transmembrane helix</keyword>